<dbReference type="PANTHER" id="PTHR38471">
    <property type="entry name" value="FOUR HELIX BUNDLE PROTEIN"/>
    <property type="match status" value="1"/>
</dbReference>
<dbReference type="NCBIfam" id="TIGR02436">
    <property type="entry name" value="four helix bundle protein"/>
    <property type="match status" value="1"/>
</dbReference>
<dbReference type="InterPro" id="IPR036583">
    <property type="entry name" value="23S_rRNA_IVS_sf"/>
</dbReference>
<dbReference type="Pfam" id="PF05635">
    <property type="entry name" value="23S_rRNA_IVP"/>
    <property type="match status" value="1"/>
</dbReference>
<evidence type="ECO:0000313" key="2">
    <source>
        <dbReference type="Proteomes" id="UP001172083"/>
    </source>
</evidence>
<dbReference type="Proteomes" id="UP001172083">
    <property type="component" value="Unassembled WGS sequence"/>
</dbReference>
<evidence type="ECO:0000313" key="1">
    <source>
        <dbReference type="EMBL" id="MDN5217442.1"/>
    </source>
</evidence>
<dbReference type="CDD" id="cd16377">
    <property type="entry name" value="23S_rRNA_IVP_like"/>
    <property type="match status" value="1"/>
</dbReference>
<dbReference type="PANTHER" id="PTHR38471:SF2">
    <property type="entry name" value="FOUR HELIX BUNDLE PROTEIN"/>
    <property type="match status" value="1"/>
</dbReference>
<sequence length="115" mass="13300">MFDFEKLEVYQKAHDLALMILGILYREKNIDPYMRDQLKRASLGVVLNIAEGTGRVSGADKKHFYTIARGSVFECVSIVKVLCDLEILSKNQYNHLYYGYEEISKMLLALFRSIK</sequence>
<name>A0ABT8LKL0_9BACT</name>
<keyword evidence="2" id="KW-1185">Reference proteome</keyword>
<dbReference type="InterPro" id="IPR012657">
    <property type="entry name" value="23S_rRNA-intervening_sequence"/>
</dbReference>
<accession>A0ABT8LKL0</accession>
<gene>
    <name evidence="1" type="ORF">QQ020_35540</name>
</gene>
<dbReference type="EMBL" id="JAUJEB010000016">
    <property type="protein sequence ID" value="MDN5217442.1"/>
    <property type="molecule type" value="Genomic_DNA"/>
</dbReference>
<protein>
    <submittedName>
        <fullName evidence="1">Four helix bundle protein</fullName>
    </submittedName>
</protein>
<organism evidence="1 2">
    <name type="scientific">Agaribacillus aureus</name>
    <dbReference type="NCBI Taxonomy" id="3051825"/>
    <lineage>
        <taxon>Bacteria</taxon>
        <taxon>Pseudomonadati</taxon>
        <taxon>Bacteroidota</taxon>
        <taxon>Cytophagia</taxon>
        <taxon>Cytophagales</taxon>
        <taxon>Splendidivirgaceae</taxon>
        <taxon>Agaribacillus</taxon>
    </lineage>
</organism>
<dbReference type="SUPFAM" id="SSF158446">
    <property type="entry name" value="IVS-encoded protein-like"/>
    <property type="match status" value="1"/>
</dbReference>
<reference evidence="1" key="1">
    <citation type="submission" date="2023-06" db="EMBL/GenBank/DDBJ databases">
        <title>Genomic of Agaribacillus aureum.</title>
        <authorList>
            <person name="Wang G."/>
        </authorList>
    </citation>
    <scope>NUCLEOTIDE SEQUENCE</scope>
    <source>
        <strain evidence="1">BMA12</strain>
    </source>
</reference>
<dbReference type="Gene3D" id="1.20.1440.60">
    <property type="entry name" value="23S rRNA-intervening sequence"/>
    <property type="match status" value="1"/>
</dbReference>
<comment type="caution">
    <text evidence="1">The sequence shown here is derived from an EMBL/GenBank/DDBJ whole genome shotgun (WGS) entry which is preliminary data.</text>
</comment>
<proteinExistence type="predicted"/>
<dbReference type="RefSeq" id="WP_346762778.1">
    <property type="nucleotide sequence ID" value="NZ_JAUJEB010000016.1"/>
</dbReference>